<comment type="caution">
    <text evidence="2">The sequence shown here is derived from an EMBL/GenBank/DDBJ whole genome shotgun (WGS) entry which is preliminary data.</text>
</comment>
<evidence type="ECO:0000256" key="1">
    <source>
        <dbReference type="SAM" id="MobiDB-lite"/>
    </source>
</evidence>
<evidence type="ECO:0000313" key="3">
    <source>
        <dbReference type="Proteomes" id="UP000272706"/>
    </source>
</evidence>
<feature type="compositionally biased region" description="Basic residues" evidence="1">
    <location>
        <begin position="92"/>
        <end position="103"/>
    </location>
</feature>
<sequence>MTTGDLIHTLQAGNPGSGSLSQTYGHPEDVLHDQSISPAEKRALLASWASDARAVPGVPILRQLDDRSIVSLDEIMMALKALDGARQDQLVRRPHFDRRRKTRWTSWLPRRRRDDDDDPPPVPAYATPPQKSGGGVFSA</sequence>
<accession>A0A3A5KNV6</accession>
<dbReference type="Proteomes" id="UP000272706">
    <property type="component" value="Unassembled WGS sequence"/>
</dbReference>
<keyword evidence="3" id="KW-1185">Reference proteome</keyword>
<reference evidence="2 3" key="1">
    <citation type="submission" date="2018-09" db="EMBL/GenBank/DDBJ databases">
        <title>Mesorhizobium carmichaelinearum sp. nov. isolated from Carmichaelinea spp. root nodules in New Zealand.</title>
        <authorList>
            <person name="De Meyer S.E."/>
        </authorList>
    </citation>
    <scope>NUCLEOTIDE SEQUENCE [LARGE SCALE GENOMIC DNA]</scope>
    <source>
        <strain evidence="2 3">ICMP19557</strain>
    </source>
</reference>
<protein>
    <submittedName>
        <fullName evidence="2">Uncharacterized protein</fullName>
    </submittedName>
</protein>
<proteinExistence type="predicted"/>
<dbReference type="AlphaFoldDB" id="A0A3A5KNV6"/>
<organism evidence="2 3">
    <name type="scientific">Mesorhizobium waimense</name>
    <dbReference type="NCBI Taxonomy" id="1300307"/>
    <lineage>
        <taxon>Bacteria</taxon>
        <taxon>Pseudomonadati</taxon>
        <taxon>Pseudomonadota</taxon>
        <taxon>Alphaproteobacteria</taxon>
        <taxon>Hyphomicrobiales</taxon>
        <taxon>Phyllobacteriaceae</taxon>
        <taxon>Mesorhizobium</taxon>
    </lineage>
</organism>
<gene>
    <name evidence="2" type="ORF">D3227_18485</name>
</gene>
<dbReference type="OrthoDB" id="7477898at2"/>
<feature type="region of interest" description="Disordered" evidence="1">
    <location>
        <begin position="1"/>
        <end position="20"/>
    </location>
</feature>
<feature type="compositionally biased region" description="Polar residues" evidence="1">
    <location>
        <begin position="11"/>
        <end position="20"/>
    </location>
</feature>
<feature type="region of interest" description="Disordered" evidence="1">
    <location>
        <begin position="87"/>
        <end position="139"/>
    </location>
</feature>
<name>A0A3A5KNV6_9HYPH</name>
<dbReference type="EMBL" id="QZWZ01000013">
    <property type="protein sequence ID" value="RJT37606.1"/>
    <property type="molecule type" value="Genomic_DNA"/>
</dbReference>
<evidence type="ECO:0000313" key="2">
    <source>
        <dbReference type="EMBL" id="RJT37606.1"/>
    </source>
</evidence>